<evidence type="ECO:0000313" key="3">
    <source>
        <dbReference type="Proteomes" id="UP001604277"/>
    </source>
</evidence>
<feature type="compositionally biased region" description="Low complexity" evidence="1">
    <location>
        <begin position="159"/>
        <end position="173"/>
    </location>
</feature>
<feature type="compositionally biased region" description="Basic and acidic residues" evidence="1">
    <location>
        <begin position="114"/>
        <end position="150"/>
    </location>
</feature>
<comment type="caution">
    <text evidence="2">The sequence shown here is derived from an EMBL/GenBank/DDBJ whole genome shotgun (WGS) entry which is preliminary data.</text>
</comment>
<evidence type="ECO:0000313" key="2">
    <source>
        <dbReference type="EMBL" id="KAL2546025.1"/>
    </source>
</evidence>
<name>A0ABD1W953_9LAMI</name>
<keyword evidence="3" id="KW-1185">Reference proteome</keyword>
<gene>
    <name evidence="2" type="ORF">Fot_15258</name>
</gene>
<proteinExistence type="predicted"/>
<sequence length="183" mass="19861">MSLSSLKLASCRLPPITGGNGSLSKVSKVEMVKMAALPCLQAAKKEGKPILQETFKTTSRREIMHLAAASLGFLSLLLPESAEARPRNADVRKKIFEKLEELREKAGLSGPKVEGQEKNPKDEAEEKKSKPKTKDEEKNRKPINEIEGKKPTPQQSTAPPSDGGLPLPLPSLLNGKTVETNLS</sequence>
<dbReference type="AlphaFoldDB" id="A0ABD1W953"/>
<evidence type="ECO:0008006" key="4">
    <source>
        <dbReference type="Google" id="ProtNLM"/>
    </source>
</evidence>
<reference evidence="3" key="1">
    <citation type="submission" date="2024-07" db="EMBL/GenBank/DDBJ databases">
        <title>Two chromosome-level genome assemblies of Korean endemic species Abeliophyllum distichum and Forsythia ovata (Oleaceae).</title>
        <authorList>
            <person name="Jang H."/>
        </authorList>
    </citation>
    <scope>NUCLEOTIDE SEQUENCE [LARGE SCALE GENOMIC DNA]</scope>
</reference>
<feature type="region of interest" description="Disordered" evidence="1">
    <location>
        <begin position="102"/>
        <end position="183"/>
    </location>
</feature>
<evidence type="ECO:0000256" key="1">
    <source>
        <dbReference type="SAM" id="MobiDB-lite"/>
    </source>
</evidence>
<accession>A0ABD1W953</accession>
<dbReference type="EMBL" id="JBFOLJ010000004">
    <property type="protein sequence ID" value="KAL2546025.1"/>
    <property type="molecule type" value="Genomic_DNA"/>
</dbReference>
<dbReference type="Proteomes" id="UP001604277">
    <property type="component" value="Unassembled WGS sequence"/>
</dbReference>
<protein>
    <recommendedName>
        <fullName evidence="4">Twin-arginine translocation signal domain-containing protein</fullName>
    </recommendedName>
</protein>
<organism evidence="2 3">
    <name type="scientific">Forsythia ovata</name>
    <dbReference type="NCBI Taxonomy" id="205694"/>
    <lineage>
        <taxon>Eukaryota</taxon>
        <taxon>Viridiplantae</taxon>
        <taxon>Streptophyta</taxon>
        <taxon>Embryophyta</taxon>
        <taxon>Tracheophyta</taxon>
        <taxon>Spermatophyta</taxon>
        <taxon>Magnoliopsida</taxon>
        <taxon>eudicotyledons</taxon>
        <taxon>Gunneridae</taxon>
        <taxon>Pentapetalae</taxon>
        <taxon>asterids</taxon>
        <taxon>lamiids</taxon>
        <taxon>Lamiales</taxon>
        <taxon>Oleaceae</taxon>
        <taxon>Forsythieae</taxon>
        <taxon>Forsythia</taxon>
    </lineage>
</organism>